<keyword evidence="1" id="KW-0732">Signal</keyword>
<sequence length="80" mass="8858">MLACLALGNVSIVICTISPAYNDLTCDWQVWFSSCSSSRLIRRSLKRKCSPEADARLLAHSSWIQPMLVLEFLTVSSLPG</sequence>
<dbReference type="EMBL" id="JAHUTI010003623">
    <property type="protein sequence ID" value="MED6233846.1"/>
    <property type="molecule type" value="Genomic_DNA"/>
</dbReference>
<protein>
    <recommendedName>
        <fullName evidence="4">Secreted protein</fullName>
    </recommendedName>
</protein>
<dbReference type="Proteomes" id="UP001345963">
    <property type="component" value="Unassembled WGS sequence"/>
</dbReference>
<evidence type="ECO:0000313" key="3">
    <source>
        <dbReference type="Proteomes" id="UP001345963"/>
    </source>
</evidence>
<name>A0ABU7A6W0_9TELE</name>
<keyword evidence="3" id="KW-1185">Reference proteome</keyword>
<gene>
    <name evidence="2" type="ORF">ATANTOWER_017535</name>
</gene>
<evidence type="ECO:0000256" key="1">
    <source>
        <dbReference type="SAM" id="SignalP"/>
    </source>
</evidence>
<feature type="signal peptide" evidence="1">
    <location>
        <begin position="1"/>
        <end position="22"/>
    </location>
</feature>
<feature type="chain" id="PRO_5046515560" description="Secreted protein" evidence="1">
    <location>
        <begin position="23"/>
        <end position="80"/>
    </location>
</feature>
<evidence type="ECO:0000313" key="2">
    <source>
        <dbReference type="EMBL" id="MED6233846.1"/>
    </source>
</evidence>
<proteinExistence type="predicted"/>
<organism evidence="2 3">
    <name type="scientific">Ataeniobius toweri</name>
    <dbReference type="NCBI Taxonomy" id="208326"/>
    <lineage>
        <taxon>Eukaryota</taxon>
        <taxon>Metazoa</taxon>
        <taxon>Chordata</taxon>
        <taxon>Craniata</taxon>
        <taxon>Vertebrata</taxon>
        <taxon>Euteleostomi</taxon>
        <taxon>Actinopterygii</taxon>
        <taxon>Neopterygii</taxon>
        <taxon>Teleostei</taxon>
        <taxon>Neoteleostei</taxon>
        <taxon>Acanthomorphata</taxon>
        <taxon>Ovalentaria</taxon>
        <taxon>Atherinomorphae</taxon>
        <taxon>Cyprinodontiformes</taxon>
        <taxon>Goodeidae</taxon>
        <taxon>Ataeniobius</taxon>
    </lineage>
</organism>
<comment type="caution">
    <text evidence="2">The sequence shown here is derived from an EMBL/GenBank/DDBJ whole genome shotgun (WGS) entry which is preliminary data.</text>
</comment>
<evidence type="ECO:0008006" key="4">
    <source>
        <dbReference type="Google" id="ProtNLM"/>
    </source>
</evidence>
<reference evidence="2 3" key="1">
    <citation type="submission" date="2021-07" db="EMBL/GenBank/DDBJ databases">
        <authorList>
            <person name="Palmer J.M."/>
        </authorList>
    </citation>
    <scope>NUCLEOTIDE SEQUENCE [LARGE SCALE GENOMIC DNA]</scope>
    <source>
        <strain evidence="2 3">AT_MEX2019</strain>
        <tissue evidence="2">Muscle</tissue>
    </source>
</reference>
<accession>A0ABU7A6W0</accession>